<evidence type="ECO:0000256" key="7">
    <source>
        <dbReference type="ARBA" id="ARBA00022927"/>
    </source>
</evidence>
<evidence type="ECO:0000256" key="10">
    <source>
        <dbReference type="ARBA" id="ARBA00023170"/>
    </source>
</evidence>
<keyword evidence="10 11" id="KW-0675">Receptor</keyword>
<evidence type="ECO:0000256" key="4">
    <source>
        <dbReference type="ARBA" id="ARBA00022692"/>
    </source>
</evidence>
<dbReference type="EMBL" id="JARBJD010000032">
    <property type="protein sequence ID" value="KAK2959147.1"/>
    <property type="molecule type" value="Genomic_DNA"/>
</dbReference>
<evidence type="ECO:0000313" key="13">
    <source>
        <dbReference type="Proteomes" id="UP001281761"/>
    </source>
</evidence>
<keyword evidence="13" id="KW-1185">Reference proteome</keyword>
<keyword evidence="7 11" id="KW-0653">Protein transport</keyword>
<keyword evidence="9 11" id="KW-0472">Membrane</keyword>
<sequence>MAHWNIFRYAADFSHAISLILLLYKLQKHRSVEGISLKTQLLYLIVFCFRYVDIFWNYKLMYNNIFKIFYVSITAYLCYLIGIKFKSTYQKDQDRFKLWWAIVPSVILGILFNSNHKKPFEYIYAFTLYLESVAILPQLIMLIEQEEIENLTGEYIFFLGLYRALYILNWIYRFFTEKHYRAWVTWICGIVQTALYSDYIYQFFKAKTKGRKLSLQVDMGEDGSSS</sequence>
<evidence type="ECO:0000256" key="5">
    <source>
        <dbReference type="ARBA" id="ARBA00022824"/>
    </source>
</evidence>
<accession>A0ABQ9Y5W1</accession>
<evidence type="ECO:0000256" key="2">
    <source>
        <dbReference type="ARBA" id="ARBA00010120"/>
    </source>
</evidence>
<keyword evidence="8 11" id="KW-1133">Transmembrane helix</keyword>
<evidence type="ECO:0000256" key="9">
    <source>
        <dbReference type="ARBA" id="ARBA00023136"/>
    </source>
</evidence>
<reference evidence="12 13" key="1">
    <citation type="journal article" date="2022" name="bioRxiv">
        <title>Genomics of Preaxostyla Flagellates Illuminates Evolutionary Transitions and the Path Towards Mitochondrial Loss.</title>
        <authorList>
            <person name="Novak L.V.F."/>
            <person name="Treitli S.C."/>
            <person name="Pyrih J."/>
            <person name="Halakuc P."/>
            <person name="Pipaliya S.V."/>
            <person name="Vacek V."/>
            <person name="Brzon O."/>
            <person name="Soukal P."/>
            <person name="Eme L."/>
            <person name="Dacks J.B."/>
            <person name="Karnkowska A."/>
            <person name="Elias M."/>
            <person name="Hampl V."/>
        </authorList>
    </citation>
    <scope>NUCLEOTIDE SEQUENCE [LARGE SCALE GENOMIC DNA]</scope>
    <source>
        <strain evidence="12">NAU3</strain>
        <tissue evidence="12">Gut</tissue>
    </source>
</reference>
<comment type="similarity">
    <text evidence="2 11">Belongs to the ERD2 family.</text>
</comment>
<comment type="caution">
    <text evidence="11">Lacks conserved residue(s) required for the propagation of feature annotation.</text>
</comment>
<comment type="subcellular location">
    <subcellularLocation>
        <location evidence="1 11">Endoplasmic reticulum membrane</location>
        <topology evidence="1 11">Multi-pass membrane protein</topology>
    </subcellularLocation>
</comment>
<dbReference type="PANTHER" id="PTHR10585">
    <property type="entry name" value="ER LUMEN PROTEIN RETAINING RECEPTOR"/>
    <property type="match status" value="1"/>
</dbReference>
<evidence type="ECO:0000313" key="12">
    <source>
        <dbReference type="EMBL" id="KAK2959147.1"/>
    </source>
</evidence>
<feature type="transmembrane region" description="Helical" evidence="11">
    <location>
        <begin position="184"/>
        <end position="204"/>
    </location>
</feature>
<gene>
    <name evidence="12" type="ORF">BLNAU_5942</name>
</gene>
<protein>
    <recommendedName>
        <fullName evidence="11">ER lumen protein-retaining receptor</fullName>
    </recommendedName>
</protein>
<organism evidence="12 13">
    <name type="scientific">Blattamonas nauphoetae</name>
    <dbReference type="NCBI Taxonomy" id="2049346"/>
    <lineage>
        <taxon>Eukaryota</taxon>
        <taxon>Metamonada</taxon>
        <taxon>Preaxostyla</taxon>
        <taxon>Oxymonadida</taxon>
        <taxon>Blattamonas</taxon>
    </lineage>
</organism>
<keyword evidence="4 11" id="KW-0812">Transmembrane</keyword>
<evidence type="ECO:0000256" key="8">
    <source>
        <dbReference type="ARBA" id="ARBA00022989"/>
    </source>
</evidence>
<proteinExistence type="inferred from homology"/>
<feature type="transmembrane region" description="Helical" evidence="11">
    <location>
        <begin position="155"/>
        <end position="172"/>
    </location>
</feature>
<evidence type="ECO:0000256" key="6">
    <source>
        <dbReference type="ARBA" id="ARBA00022892"/>
    </source>
</evidence>
<dbReference type="Proteomes" id="UP001281761">
    <property type="component" value="Unassembled WGS sequence"/>
</dbReference>
<name>A0ABQ9Y5W1_9EUKA</name>
<comment type="caution">
    <text evidence="12">The sequence shown here is derived from an EMBL/GenBank/DDBJ whole genome shotgun (WGS) entry which is preliminary data.</text>
</comment>
<evidence type="ECO:0000256" key="11">
    <source>
        <dbReference type="RuleBase" id="RU000634"/>
    </source>
</evidence>
<dbReference type="Pfam" id="PF00810">
    <property type="entry name" value="ER_lumen_recept"/>
    <property type="match status" value="1"/>
</dbReference>
<feature type="transmembrane region" description="Helical" evidence="11">
    <location>
        <begin position="98"/>
        <end position="116"/>
    </location>
</feature>
<keyword evidence="5 11" id="KW-0256">Endoplasmic reticulum</keyword>
<dbReference type="PROSITE" id="PS00952">
    <property type="entry name" value="ER_LUMEN_RECEPTOR_2"/>
    <property type="match status" value="1"/>
</dbReference>
<dbReference type="PROSITE" id="PS00951">
    <property type="entry name" value="ER_LUMEN_RECEPTOR_1"/>
    <property type="match status" value="1"/>
</dbReference>
<evidence type="ECO:0000256" key="3">
    <source>
        <dbReference type="ARBA" id="ARBA00022448"/>
    </source>
</evidence>
<keyword evidence="6" id="KW-0931">ER-Golgi transport</keyword>
<dbReference type="PRINTS" id="PR00660">
    <property type="entry name" value="ERLUMENR"/>
</dbReference>
<feature type="transmembrane region" description="Helical" evidence="11">
    <location>
        <begin position="122"/>
        <end position="143"/>
    </location>
</feature>
<feature type="transmembrane region" description="Helical" evidence="11">
    <location>
        <begin position="68"/>
        <end position="86"/>
    </location>
</feature>
<evidence type="ECO:0000256" key="1">
    <source>
        <dbReference type="ARBA" id="ARBA00004477"/>
    </source>
</evidence>
<dbReference type="InterPro" id="IPR000133">
    <property type="entry name" value="ER_ret_rcpt"/>
</dbReference>
<keyword evidence="3 11" id="KW-0813">Transport</keyword>